<protein>
    <submittedName>
        <fullName evidence="1">Uncharacterized protein</fullName>
    </submittedName>
</protein>
<evidence type="ECO:0000313" key="1">
    <source>
        <dbReference type="EMBL" id="KAA6402472.1"/>
    </source>
</evidence>
<evidence type="ECO:0000313" key="2">
    <source>
        <dbReference type="Proteomes" id="UP000324800"/>
    </source>
</evidence>
<sequence length="98" mass="10734">MLRSLRALHQTDGAHPASVDTILTRIVSLTGELDPELKKLTAQQVIDLVRSKPQIMAPEWAQDLARKPTPETKLTAILTGTDQYNTKSVNGNEAIKSS</sequence>
<name>A0A5J4X6H7_9EUKA</name>
<reference evidence="1 2" key="1">
    <citation type="submission" date="2019-03" db="EMBL/GenBank/DDBJ databases">
        <title>Single cell metagenomics reveals metabolic interactions within the superorganism composed of flagellate Streblomastix strix and complex community of Bacteroidetes bacteria on its surface.</title>
        <authorList>
            <person name="Treitli S.C."/>
            <person name="Kolisko M."/>
            <person name="Husnik F."/>
            <person name="Keeling P."/>
            <person name="Hampl V."/>
        </authorList>
    </citation>
    <scope>NUCLEOTIDE SEQUENCE [LARGE SCALE GENOMIC DNA]</scope>
    <source>
        <strain evidence="1">ST1C</strain>
    </source>
</reference>
<proteinExistence type="predicted"/>
<comment type="caution">
    <text evidence="1">The sequence shown here is derived from an EMBL/GenBank/DDBJ whole genome shotgun (WGS) entry which is preliminary data.</text>
</comment>
<organism evidence="1 2">
    <name type="scientific">Streblomastix strix</name>
    <dbReference type="NCBI Taxonomy" id="222440"/>
    <lineage>
        <taxon>Eukaryota</taxon>
        <taxon>Metamonada</taxon>
        <taxon>Preaxostyla</taxon>
        <taxon>Oxymonadida</taxon>
        <taxon>Streblomastigidae</taxon>
        <taxon>Streblomastix</taxon>
    </lineage>
</organism>
<dbReference type="AlphaFoldDB" id="A0A5J4X6H7"/>
<gene>
    <name evidence="1" type="ORF">EZS28_002006</name>
</gene>
<dbReference type="EMBL" id="SNRW01000229">
    <property type="protein sequence ID" value="KAA6402472.1"/>
    <property type="molecule type" value="Genomic_DNA"/>
</dbReference>
<accession>A0A5J4X6H7</accession>
<dbReference type="Proteomes" id="UP000324800">
    <property type="component" value="Unassembled WGS sequence"/>
</dbReference>